<name>A0ACC0G2Q1_9ERIC</name>
<gene>
    <name evidence="1" type="ORF">LOK49_LG11G02729</name>
</gene>
<accession>A0ACC0G2Q1</accession>
<organism evidence="1 2">
    <name type="scientific">Camellia lanceoleosa</name>
    <dbReference type="NCBI Taxonomy" id="1840588"/>
    <lineage>
        <taxon>Eukaryota</taxon>
        <taxon>Viridiplantae</taxon>
        <taxon>Streptophyta</taxon>
        <taxon>Embryophyta</taxon>
        <taxon>Tracheophyta</taxon>
        <taxon>Spermatophyta</taxon>
        <taxon>Magnoliopsida</taxon>
        <taxon>eudicotyledons</taxon>
        <taxon>Gunneridae</taxon>
        <taxon>Pentapetalae</taxon>
        <taxon>asterids</taxon>
        <taxon>Ericales</taxon>
        <taxon>Theaceae</taxon>
        <taxon>Camellia</taxon>
    </lineage>
</organism>
<reference evidence="1 2" key="1">
    <citation type="journal article" date="2022" name="Plant J.">
        <title>Chromosome-level genome of Camellia lanceoleosa provides a valuable resource for understanding genome evolution and self-incompatibility.</title>
        <authorList>
            <person name="Gong W."/>
            <person name="Xiao S."/>
            <person name="Wang L."/>
            <person name="Liao Z."/>
            <person name="Chang Y."/>
            <person name="Mo W."/>
            <person name="Hu G."/>
            <person name="Li W."/>
            <person name="Zhao G."/>
            <person name="Zhu H."/>
            <person name="Hu X."/>
            <person name="Ji K."/>
            <person name="Xiang X."/>
            <person name="Song Q."/>
            <person name="Yuan D."/>
            <person name="Jin S."/>
            <person name="Zhang L."/>
        </authorList>
    </citation>
    <scope>NUCLEOTIDE SEQUENCE [LARGE SCALE GENOMIC DNA]</scope>
    <source>
        <strain evidence="1">SQ_2022a</strain>
    </source>
</reference>
<proteinExistence type="predicted"/>
<dbReference type="EMBL" id="CM045769">
    <property type="protein sequence ID" value="KAI7994531.1"/>
    <property type="molecule type" value="Genomic_DNA"/>
</dbReference>
<evidence type="ECO:0000313" key="1">
    <source>
        <dbReference type="EMBL" id="KAI7994531.1"/>
    </source>
</evidence>
<protein>
    <submittedName>
        <fullName evidence="1">Uncharacterized protein</fullName>
    </submittedName>
</protein>
<evidence type="ECO:0000313" key="2">
    <source>
        <dbReference type="Proteomes" id="UP001060215"/>
    </source>
</evidence>
<sequence>MEEANHRHNPNAAKSTEEEDHLVRSTKKIKSSTYFPSTEMEIEVEMLFEQGDAGLSAHNLTPPRNLPTKSFKEALATARQSDHMFDSRVELLSSDEEDDEQEGPTSIVHSTSEHMGLPRVSLPKKLLQKIRKPWENALIIKLLRKTIGYTMLCTRVKNIWGLQGEFNAIDLRYDFFLFKFSNQEDYTKVYTGCLWVIMDHYLTVRRWEPNFKPSKAFETTTAIWVRFTELPIEYYQDKILVAIAKTIGKPLKIDWTTAMATRGKFA</sequence>
<comment type="caution">
    <text evidence="1">The sequence shown here is derived from an EMBL/GenBank/DDBJ whole genome shotgun (WGS) entry which is preliminary data.</text>
</comment>
<dbReference type="Proteomes" id="UP001060215">
    <property type="component" value="Chromosome 12"/>
</dbReference>
<keyword evidence="2" id="KW-1185">Reference proteome</keyword>